<evidence type="ECO:0000259" key="2">
    <source>
        <dbReference type="Pfam" id="PF09917"/>
    </source>
</evidence>
<dbReference type="PANTHER" id="PTHR36919">
    <property type="entry name" value="BLR1215 PROTEIN"/>
    <property type="match status" value="1"/>
</dbReference>
<evidence type="ECO:0000313" key="4">
    <source>
        <dbReference type="Proteomes" id="UP000028252"/>
    </source>
</evidence>
<dbReference type="PANTHER" id="PTHR36919:SF2">
    <property type="entry name" value="BLL6627 PROTEIN"/>
    <property type="match status" value="1"/>
</dbReference>
<comment type="caution">
    <text evidence="3">The sequence shown here is derived from an EMBL/GenBank/DDBJ whole genome shotgun (WGS) entry which is preliminary data.</text>
</comment>
<feature type="domain" description="DUF2147" evidence="2">
    <location>
        <begin position="36"/>
        <end position="135"/>
    </location>
</feature>
<protein>
    <recommendedName>
        <fullName evidence="2">DUF2147 domain-containing protein</fullName>
    </recommendedName>
</protein>
<evidence type="ECO:0000313" key="3">
    <source>
        <dbReference type="EMBL" id="KEA64094.1"/>
    </source>
</evidence>
<keyword evidence="1" id="KW-0732">Signal</keyword>
<evidence type="ECO:0000256" key="1">
    <source>
        <dbReference type="SAM" id="SignalP"/>
    </source>
</evidence>
<reference evidence="3 4" key="1">
    <citation type="submission" date="2014-04" db="EMBL/GenBank/DDBJ databases">
        <title>Marinobacterium kochiensis sp. nov., isolated from sediment sample collected from Kochi backwaters in Kerala, India.</title>
        <authorList>
            <person name="Singh A."/>
            <person name="Pinnaka A.K."/>
        </authorList>
    </citation>
    <scope>NUCLEOTIDE SEQUENCE [LARGE SCALE GENOMIC DNA]</scope>
    <source>
        <strain evidence="3 4">AK27</strain>
    </source>
</reference>
<dbReference type="OrthoDB" id="9814399at2"/>
<dbReference type="InterPro" id="IPR019223">
    <property type="entry name" value="DUF2147"/>
</dbReference>
<feature type="chain" id="PRO_5001757401" description="DUF2147 domain-containing protein" evidence="1">
    <location>
        <begin position="29"/>
        <end position="147"/>
    </location>
</feature>
<dbReference type="PATRIC" id="fig|1232683.4.peg.1804"/>
<keyword evidence="4" id="KW-1185">Reference proteome</keyword>
<dbReference type="Pfam" id="PF09917">
    <property type="entry name" value="DUF2147"/>
    <property type="match status" value="1"/>
</dbReference>
<dbReference type="RefSeq" id="WP_036186604.1">
    <property type="nucleotide sequence ID" value="NZ_JMQN01000021.1"/>
</dbReference>
<dbReference type="Proteomes" id="UP000028252">
    <property type="component" value="Unassembled WGS sequence"/>
</dbReference>
<dbReference type="STRING" id="1232683.ADIMK_1829"/>
<dbReference type="EMBL" id="JMQN01000021">
    <property type="protein sequence ID" value="KEA64094.1"/>
    <property type="molecule type" value="Genomic_DNA"/>
</dbReference>
<organism evidence="3 4">
    <name type="scientific">Marinobacterium lacunae</name>
    <dbReference type="NCBI Taxonomy" id="1232683"/>
    <lineage>
        <taxon>Bacteria</taxon>
        <taxon>Pseudomonadati</taxon>
        <taxon>Pseudomonadota</taxon>
        <taxon>Gammaproteobacteria</taxon>
        <taxon>Oceanospirillales</taxon>
        <taxon>Oceanospirillaceae</taxon>
        <taxon>Marinobacterium</taxon>
    </lineage>
</organism>
<sequence length="147" mass="15967">MKKITTWQTALSPIVLLSAALGMSAALASTQGDVNGLWLTEEGDAVIEVEECPDRLGSLCGTIVWDVDAGTPTDTCGARVIQLDEYSDGAWRNGWVYDPRKDKTYKGKLSADGNELDVRAFIGVAVLGETEHLTRTERLPKKPACRK</sequence>
<dbReference type="eggNOG" id="COG4731">
    <property type="taxonomic scope" value="Bacteria"/>
</dbReference>
<dbReference type="Gene3D" id="2.40.128.520">
    <property type="match status" value="1"/>
</dbReference>
<gene>
    <name evidence="3" type="ORF">ADIMK_1829</name>
</gene>
<name>A0A081FZY9_9GAMM</name>
<dbReference type="AlphaFoldDB" id="A0A081FZY9"/>
<proteinExistence type="predicted"/>
<feature type="signal peptide" evidence="1">
    <location>
        <begin position="1"/>
        <end position="28"/>
    </location>
</feature>
<accession>A0A081FZY9</accession>